<evidence type="ECO:0000313" key="3">
    <source>
        <dbReference type="EMBL" id="KAK9287823.1"/>
    </source>
</evidence>
<dbReference type="InterPro" id="IPR039659">
    <property type="entry name" value="SPT5"/>
</dbReference>
<keyword evidence="4" id="KW-1185">Reference proteome</keyword>
<dbReference type="GO" id="GO:0032784">
    <property type="term" value="P:regulation of DNA-templated transcription elongation"/>
    <property type="evidence" value="ECO:0007669"/>
    <property type="project" value="InterPro"/>
</dbReference>
<dbReference type="SMART" id="SM00738">
    <property type="entry name" value="NGN"/>
    <property type="match status" value="1"/>
</dbReference>
<dbReference type="GO" id="GO:0003729">
    <property type="term" value="F:mRNA binding"/>
    <property type="evidence" value="ECO:0007669"/>
    <property type="project" value="TreeGrafter"/>
</dbReference>
<dbReference type="InterPro" id="IPR036735">
    <property type="entry name" value="NGN_dom_sf"/>
</dbReference>
<dbReference type="PANTHER" id="PTHR11125:SF7">
    <property type="entry name" value="TRANSCRIPTION ELONGATION FACTOR SPT5"/>
    <property type="match status" value="1"/>
</dbReference>
<dbReference type="Gene3D" id="3.30.70.940">
    <property type="entry name" value="NusG, N-terminal domain"/>
    <property type="match status" value="1"/>
</dbReference>
<dbReference type="GO" id="GO:0032044">
    <property type="term" value="C:DSIF complex"/>
    <property type="evidence" value="ECO:0007669"/>
    <property type="project" value="TreeGrafter"/>
</dbReference>
<sequence>MVVLRYPGLDDGRRIHRRPLLPREDDQEDVEALERSIQARYARSSHTEYDEETTEVEQQALLPSVRDPKLWMVKCAIGREREVAVCLMQKYIDKGSELQIRSVIALDHLKNYIYIEADKEAHVKEACKGLRNIYAMKVMLVPIREMTDVLSVESKAIDLATWVRMKIGTYKGDLAKVMYMESLAVAFGM</sequence>
<dbReference type="Pfam" id="PF11942">
    <property type="entry name" value="Spt5_N"/>
    <property type="match status" value="1"/>
</dbReference>
<name>A0AAP0RZ53_LIQFO</name>
<evidence type="ECO:0000313" key="4">
    <source>
        <dbReference type="Proteomes" id="UP001415857"/>
    </source>
</evidence>
<proteinExistence type="predicted"/>
<dbReference type="GO" id="GO:0006368">
    <property type="term" value="P:transcription elongation by RNA polymerase II"/>
    <property type="evidence" value="ECO:0007669"/>
    <property type="project" value="TreeGrafter"/>
</dbReference>
<dbReference type="PANTHER" id="PTHR11125">
    <property type="entry name" value="SUPPRESSOR OF TY 5"/>
    <property type="match status" value="1"/>
</dbReference>
<feature type="domain" description="NusG-like N-terminal" evidence="2">
    <location>
        <begin position="67"/>
        <end position="153"/>
    </location>
</feature>
<keyword evidence="1" id="KW-0804">Transcription</keyword>
<organism evidence="3 4">
    <name type="scientific">Liquidambar formosana</name>
    <name type="common">Formosan gum</name>
    <dbReference type="NCBI Taxonomy" id="63359"/>
    <lineage>
        <taxon>Eukaryota</taxon>
        <taxon>Viridiplantae</taxon>
        <taxon>Streptophyta</taxon>
        <taxon>Embryophyta</taxon>
        <taxon>Tracheophyta</taxon>
        <taxon>Spermatophyta</taxon>
        <taxon>Magnoliopsida</taxon>
        <taxon>eudicotyledons</taxon>
        <taxon>Gunneridae</taxon>
        <taxon>Pentapetalae</taxon>
        <taxon>Saxifragales</taxon>
        <taxon>Altingiaceae</taxon>
        <taxon>Liquidambar</taxon>
    </lineage>
</organism>
<dbReference type="InterPro" id="IPR039385">
    <property type="entry name" value="NGN_Euk"/>
</dbReference>
<dbReference type="Proteomes" id="UP001415857">
    <property type="component" value="Unassembled WGS sequence"/>
</dbReference>
<dbReference type="EMBL" id="JBBPBK010000003">
    <property type="protein sequence ID" value="KAK9287823.1"/>
    <property type="molecule type" value="Genomic_DNA"/>
</dbReference>
<evidence type="ECO:0000256" key="1">
    <source>
        <dbReference type="ARBA" id="ARBA00023163"/>
    </source>
</evidence>
<dbReference type="GO" id="GO:0006357">
    <property type="term" value="P:regulation of transcription by RNA polymerase II"/>
    <property type="evidence" value="ECO:0007669"/>
    <property type="project" value="InterPro"/>
</dbReference>
<evidence type="ECO:0000259" key="2">
    <source>
        <dbReference type="SMART" id="SM00738"/>
    </source>
</evidence>
<comment type="caution">
    <text evidence="3">The sequence shown here is derived from an EMBL/GenBank/DDBJ whole genome shotgun (WGS) entry which is preliminary data.</text>
</comment>
<reference evidence="3 4" key="1">
    <citation type="journal article" date="2024" name="Plant J.">
        <title>Genome sequences and population genomics reveal climatic adaptation and genomic divergence between two closely related sweetgum species.</title>
        <authorList>
            <person name="Xu W.Q."/>
            <person name="Ren C.Q."/>
            <person name="Zhang X.Y."/>
            <person name="Comes H.P."/>
            <person name="Liu X.H."/>
            <person name="Li Y.G."/>
            <person name="Kettle C.J."/>
            <person name="Jalonen R."/>
            <person name="Gaisberger H."/>
            <person name="Ma Y.Z."/>
            <person name="Qiu Y.X."/>
        </authorList>
    </citation>
    <scope>NUCLEOTIDE SEQUENCE [LARGE SCALE GENOMIC DNA]</scope>
    <source>
        <strain evidence="3">Hangzhou</strain>
    </source>
</reference>
<dbReference type="Pfam" id="PF03439">
    <property type="entry name" value="Spt5-NGN"/>
    <property type="match status" value="1"/>
</dbReference>
<protein>
    <recommendedName>
        <fullName evidence="2">NusG-like N-terminal domain-containing protein</fullName>
    </recommendedName>
</protein>
<dbReference type="InterPro" id="IPR022581">
    <property type="entry name" value="Spt5_N"/>
</dbReference>
<dbReference type="CDD" id="cd09888">
    <property type="entry name" value="NGN_Euk"/>
    <property type="match status" value="1"/>
</dbReference>
<dbReference type="InterPro" id="IPR041973">
    <property type="entry name" value="KOW_Spt5_1"/>
</dbReference>
<dbReference type="InterPro" id="IPR005100">
    <property type="entry name" value="NGN-domain"/>
</dbReference>
<dbReference type="AlphaFoldDB" id="A0AAP0RZ53"/>
<accession>A0AAP0RZ53</accession>
<dbReference type="InterPro" id="IPR006645">
    <property type="entry name" value="NGN-like_dom"/>
</dbReference>
<dbReference type="FunFam" id="3.30.70.940:FF:000007">
    <property type="entry name" value="Transcription elongation factor SPT5"/>
    <property type="match status" value="1"/>
</dbReference>
<dbReference type="Pfam" id="PF23042">
    <property type="entry name" value="KOW1_SPT5"/>
    <property type="match status" value="1"/>
</dbReference>
<gene>
    <name evidence="3" type="ORF">L1049_016265</name>
</gene>